<dbReference type="GO" id="GO:0033554">
    <property type="term" value="P:cellular response to stress"/>
    <property type="evidence" value="ECO:0007669"/>
    <property type="project" value="UniProtKB-ARBA"/>
</dbReference>
<keyword evidence="1 3" id="KW-0479">Metal-binding</keyword>
<evidence type="ECO:0008006" key="10">
    <source>
        <dbReference type="Google" id="ProtNLM"/>
    </source>
</evidence>
<evidence type="ECO:0000256" key="1">
    <source>
        <dbReference type="ARBA" id="ARBA00022771"/>
    </source>
</evidence>
<keyword evidence="5" id="KW-0472">Membrane</keyword>
<dbReference type="PROSITE" id="PS50089">
    <property type="entry name" value="ZF_RING_2"/>
    <property type="match status" value="1"/>
</dbReference>
<dbReference type="PANTHER" id="PTHR13198:SF4">
    <property type="entry name" value="E3 UBIQUITIN-PROTEIN LIGASE RNF25"/>
    <property type="match status" value="1"/>
</dbReference>
<evidence type="ECO:0000256" key="5">
    <source>
        <dbReference type="SAM" id="Phobius"/>
    </source>
</evidence>
<reference evidence="8" key="1">
    <citation type="journal article" date="2020" name="J Insects Food Feed">
        <title>The yellow mealworm (Tenebrio molitor) genome: a resource for the emerging insects as food and feed industry.</title>
        <authorList>
            <person name="Eriksson T."/>
            <person name="Andere A."/>
            <person name="Kelstrup H."/>
            <person name="Emery V."/>
            <person name="Picard C."/>
        </authorList>
    </citation>
    <scope>NUCLEOTIDE SEQUENCE</scope>
    <source>
        <strain evidence="8">Stoneville</strain>
        <tissue evidence="8">Whole head</tissue>
    </source>
</reference>
<dbReference type="SMART" id="SM00184">
    <property type="entry name" value="RING"/>
    <property type="match status" value="1"/>
</dbReference>
<name>A0A8J6H355_TENMO</name>
<dbReference type="GO" id="GO:0010468">
    <property type="term" value="P:regulation of gene expression"/>
    <property type="evidence" value="ECO:0007669"/>
    <property type="project" value="UniProtKB-ARBA"/>
</dbReference>
<keyword evidence="1 3" id="KW-0863">Zinc-finger</keyword>
<dbReference type="GO" id="GO:0016567">
    <property type="term" value="P:protein ubiquitination"/>
    <property type="evidence" value="ECO:0007669"/>
    <property type="project" value="TreeGrafter"/>
</dbReference>
<accession>A0A8J6H355</accession>
<protein>
    <recommendedName>
        <fullName evidence="10">E3 ubiquitin-protein ligase RNF25</fullName>
    </recommendedName>
</protein>
<keyword evidence="5" id="KW-1133">Transmembrane helix</keyword>
<sequence length="394" mass="45102">MSVFDDRDAYKSNPYFQKSEYGDFTPFYITVTICTILGVSIFILNIVLGCCSRYSDYWNDRHTGNRWIASLWTATPHQQPPLDYTELEVIEVPTQTVYVPPPPEKVYCRVQEEIEALEAILMDDISISYKEDGCPELVKSTIFPSTADDTDKQYVCVTLEVKLPEEYPDCEPVVQLRNPRGLDDTTLNHLYRAIKDKCNEFVGQPVIYELIELIRENLTESNLPTCHCAVCLYGFSEGDSFTKTQCFHYFHSYCLAMHLITTEKHFVEEQEKLPAWQKSTKGFQATCPVCREPISCDVQELKNALPPRELEKAQNFQVTKELQMLQAQMRKLFIYQKSRGGIIDVEAEENKLLLITESPDSSPGDDPGPSLPQSDTDGILPRNQRCDPRNNSSR</sequence>
<feature type="domain" description="RING-type" evidence="6">
    <location>
        <begin position="228"/>
        <end position="291"/>
    </location>
</feature>
<dbReference type="PANTHER" id="PTHR13198">
    <property type="entry name" value="RING FINGER PROTEIN 25"/>
    <property type="match status" value="1"/>
</dbReference>
<evidence type="ECO:0000256" key="2">
    <source>
        <dbReference type="ARBA" id="ARBA00022833"/>
    </source>
</evidence>
<dbReference type="GO" id="GO:0005634">
    <property type="term" value="C:nucleus"/>
    <property type="evidence" value="ECO:0007669"/>
    <property type="project" value="TreeGrafter"/>
</dbReference>
<reference evidence="8" key="2">
    <citation type="submission" date="2021-08" db="EMBL/GenBank/DDBJ databases">
        <authorList>
            <person name="Eriksson T."/>
        </authorList>
    </citation>
    <scope>NUCLEOTIDE SEQUENCE</scope>
    <source>
        <strain evidence="8">Stoneville</strain>
        <tissue evidence="8">Whole head</tissue>
    </source>
</reference>
<evidence type="ECO:0000259" key="7">
    <source>
        <dbReference type="PROSITE" id="PS50908"/>
    </source>
</evidence>
<feature type="transmembrane region" description="Helical" evidence="5">
    <location>
        <begin position="27"/>
        <end position="51"/>
    </location>
</feature>
<dbReference type="SMART" id="SM00591">
    <property type="entry name" value="RWD"/>
    <property type="match status" value="1"/>
</dbReference>
<dbReference type="GO" id="GO:0061630">
    <property type="term" value="F:ubiquitin protein ligase activity"/>
    <property type="evidence" value="ECO:0007669"/>
    <property type="project" value="InterPro"/>
</dbReference>
<feature type="region of interest" description="Disordered" evidence="4">
    <location>
        <begin position="355"/>
        <end position="394"/>
    </location>
</feature>
<keyword evidence="2" id="KW-0862">Zinc</keyword>
<evidence type="ECO:0000313" key="9">
    <source>
        <dbReference type="Proteomes" id="UP000719412"/>
    </source>
</evidence>
<feature type="compositionally biased region" description="Low complexity" evidence="4">
    <location>
        <begin position="358"/>
        <end position="375"/>
    </location>
</feature>
<dbReference type="SUPFAM" id="SSF54495">
    <property type="entry name" value="UBC-like"/>
    <property type="match status" value="1"/>
</dbReference>
<feature type="domain" description="RWD" evidence="7">
    <location>
        <begin position="112"/>
        <end position="221"/>
    </location>
</feature>
<dbReference type="InterPro" id="IPR013083">
    <property type="entry name" value="Znf_RING/FYVE/PHD"/>
</dbReference>
<proteinExistence type="predicted"/>
<gene>
    <name evidence="8" type="ORF">GEV33_011867</name>
</gene>
<dbReference type="FunFam" id="3.10.110.10:FF:000050">
    <property type="entry name" value="eIF-2-alpha kinase GCN2"/>
    <property type="match status" value="1"/>
</dbReference>
<evidence type="ECO:0000259" key="6">
    <source>
        <dbReference type="PROSITE" id="PS50089"/>
    </source>
</evidence>
<dbReference type="Gene3D" id="3.30.40.10">
    <property type="entry name" value="Zinc/RING finger domain, C3HC4 (zinc finger)"/>
    <property type="match status" value="1"/>
</dbReference>
<keyword evidence="9" id="KW-1185">Reference proteome</keyword>
<dbReference type="InterPro" id="IPR001841">
    <property type="entry name" value="Znf_RING"/>
</dbReference>
<dbReference type="GO" id="GO:0051246">
    <property type="term" value="P:regulation of protein metabolic process"/>
    <property type="evidence" value="ECO:0007669"/>
    <property type="project" value="UniProtKB-ARBA"/>
</dbReference>
<dbReference type="Proteomes" id="UP000719412">
    <property type="component" value="Unassembled WGS sequence"/>
</dbReference>
<comment type="caution">
    <text evidence="8">The sequence shown here is derived from an EMBL/GenBank/DDBJ whole genome shotgun (WGS) entry which is preliminary data.</text>
</comment>
<dbReference type="FunFam" id="3.30.40.10:FF:000215">
    <property type="entry name" value="E3 ubiquitin-protein ligase RNF25"/>
    <property type="match status" value="1"/>
</dbReference>
<evidence type="ECO:0000313" key="8">
    <source>
        <dbReference type="EMBL" id="KAH0810925.1"/>
    </source>
</evidence>
<dbReference type="CDD" id="cd23818">
    <property type="entry name" value="RWD_RNF25"/>
    <property type="match status" value="1"/>
</dbReference>
<dbReference type="InterPro" id="IPR006575">
    <property type="entry name" value="RWD_dom"/>
</dbReference>
<evidence type="ECO:0000256" key="4">
    <source>
        <dbReference type="SAM" id="MobiDB-lite"/>
    </source>
</evidence>
<keyword evidence="5" id="KW-0812">Transmembrane</keyword>
<dbReference type="PROSITE" id="PS50908">
    <property type="entry name" value="RWD"/>
    <property type="match status" value="1"/>
</dbReference>
<dbReference type="AlphaFoldDB" id="A0A8J6H355"/>
<dbReference type="InterPro" id="IPR039133">
    <property type="entry name" value="RNF25"/>
</dbReference>
<dbReference type="GO" id="GO:0008270">
    <property type="term" value="F:zinc ion binding"/>
    <property type="evidence" value="ECO:0007669"/>
    <property type="project" value="UniProtKB-KW"/>
</dbReference>
<dbReference type="InterPro" id="IPR016135">
    <property type="entry name" value="UBQ-conjugating_enzyme/RWD"/>
</dbReference>
<evidence type="ECO:0000256" key="3">
    <source>
        <dbReference type="PROSITE-ProRule" id="PRU00175"/>
    </source>
</evidence>
<dbReference type="Gene3D" id="3.10.110.10">
    <property type="entry name" value="Ubiquitin Conjugating Enzyme"/>
    <property type="match status" value="1"/>
</dbReference>
<dbReference type="CDD" id="cd16470">
    <property type="entry name" value="RING-H2_RNF25"/>
    <property type="match status" value="1"/>
</dbReference>
<organism evidence="8 9">
    <name type="scientific">Tenebrio molitor</name>
    <name type="common">Yellow mealworm beetle</name>
    <dbReference type="NCBI Taxonomy" id="7067"/>
    <lineage>
        <taxon>Eukaryota</taxon>
        <taxon>Metazoa</taxon>
        <taxon>Ecdysozoa</taxon>
        <taxon>Arthropoda</taxon>
        <taxon>Hexapoda</taxon>
        <taxon>Insecta</taxon>
        <taxon>Pterygota</taxon>
        <taxon>Neoptera</taxon>
        <taxon>Endopterygota</taxon>
        <taxon>Coleoptera</taxon>
        <taxon>Polyphaga</taxon>
        <taxon>Cucujiformia</taxon>
        <taxon>Tenebrionidae</taxon>
        <taxon>Tenebrio</taxon>
    </lineage>
</organism>
<dbReference type="GO" id="GO:0009893">
    <property type="term" value="P:positive regulation of metabolic process"/>
    <property type="evidence" value="ECO:0007669"/>
    <property type="project" value="UniProtKB-ARBA"/>
</dbReference>
<dbReference type="Pfam" id="PF05773">
    <property type="entry name" value="RWD"/>
    <property type="match status" value="1"/>
</dbReference>
<dbReference type="SUPFAM" id="SSF57850">
    <property type="entry name" value="RING/U-box"/>
    <property type="match status" value="1"/>
</dbReference>
<dbReference type="EMBL" id="JABDTM020027168">
    <property type="protein sequence ID" value="KAH0810925.1"/>
    <property type="molecule type" value="Genomic_DNA"/>
</dbReference>